<name>A0A0U3FRF6_9CREN</name>
<evidence type="ECO:0000256" key="6">
    <source>
        <dbReference type="ARBA" id="ARBA00022833"/>
    </source>
</evidence>
<keyword evidence="4 8" id="KW-0808">Transferase</keyword>
<dbReference type="SUPFAM" id="SSF51726">
    <property type="entry name" value="UROD/MetE-like"/>
    <property type="match status" value="1"/>
</dbReference>
<evidence type="ECO:0000313" key="11">
    <source>
        <dbReference type="Proteomes" id="UP000060778"/>
    </source>
</evidence>
<keyword evidence="3 8" id="KW-0028">Amino-acid biosynthesis</keyword>
<dbReference type="HAMAP" id="MF_00288">
    <property type="entry name" value="MetE"/>
    <property type="match status" value="1"/>
</dbReference>
<dbReference type="EMBL" id="CP006867">
    <property type="protein sequence ID" value="ALU12064.1"/>
    <property type="molecule type" value="Genomic_DNA"/>
</dbReference>
<evidence type="ECO:0000256" key="7">
    <source>
        <dbReference type="ARBA" id="ARBA00023167"/>
    </source>
</evidence>
<comment type="similarity">
    <text evidence="1 8">Belongs to the archaeal MetE family.</text>
</comment>
<dbReference type="PANTHER" id="PTHR30519">
    <property type="entry name" value="5-METHYLTETRAHYDROPTEROYLTRIGLUTAMATE--HOMOCYSTEINE METHYLTRANSFERASE"/>
    <property type="match status" value="1"/>
</dbReference>
<dbReference type="EC" id="2.1.1.-" evidence="8"/>
<feature type="binding site" evidence="8">
    <location>
        <position position="316"/>
    </location>
    <ligand>
        <name>Zn(2+)</name>
        <dbReference type="ChEBI" id="CHEBI:29105"/>
        <note>catalytic</note>
    </ligand>
</feature>
<dbReference type="UniPathway" id="UPA00051"/>
<protein>
    <recommendedName>
        <fullName evidence="8">Methionine synthase</fullName>
        <ecNumber evidence="8">2.1.1.-</ecNumber>
    </recommendedName>
    <alternativeName>
        <fullName evidence="8">Homocysteine methyltransferase</fullName>
    </alternativeName>
</protein>
<evidence type="ECO:0000313" key="10">
    <source>
        <dbReference type="EMBL" id="ALU12064.1"/>
    </source>
</evidence>
<gene>
    <name evidence="8" type="primary">metE</name>
    <name evidence="10" type="ORF">EYM_07660</name>
</gene>
<feature type="binding site" evidence="8">
    <location>
        <position position="252"/>
    </location>
    <ligand>
        <name>Zn(2+)</name>
        <dbReference type="ChEBI" id="CHEBI:29105"/>
        <note>catalytic</note>
    </ligand>
</feature>
<keyword evidence="11" id="KW-1185">Reference proteome</keyword>
<feature type="domain" description="Cobalamin-independent methionine synthase MetE C-terminal/archaeal" evidence="9">
    <location>
        <begin position="17"/>
        <end position="339"/>
    </location>
</feature>
<dbReference type="Pfam" id="PF01717">
    <property type="entry name" value="Meth_synt_2"/>
    <property type="match status" value="1"/>
</dbReference>
<reference evidence="10 11" key="1">
    <citation type="submission" date="2013-11" db="EMBL/GenBank/DDBJ databases">
        <title>Comparative genomics of Ignicoccus.</title>
        <authorList>
            <person name="Podar M."/>
        </authorList>
    </citation>
    <scope>NUCLEOTIDE SEQUENCE [LARGE SCALE GENOMIC DNA]</scope>
    <source>
        <strain evidence="10 11">DSM 13165</strain>
    </source>
</reference>
<comment type="pathway">
    <text evidence="8">Amino-acid biosynthesis; L-methionine biosynthesis via de novo pathway.</text>
</comment>
<comment type="function">
    <text evidence="8">Catalyzes the transfer of a methyl group to L-homocysteine resulting in methionine formation. The physiological methyl donor is unknown.</text>
</comment>
<organism evidence="10 11">
    <name type="scientific">Ignicoccus islandicus DSM 13165</name>
    <dbReference type="NCBI Taxonomy" id="940295"/>
    <lineage>
        <taxon>Archaea</taxon>
        <taxon>Thermoproteota</taxon>
        <taxon>Thermoprotei</taxon>
        <taxon>Desulfurococcales</taxon>
        <taxon>Desulfurococcaceae</taxon>
        <taxon>Ignicoccus</taxon>
    </lineage>
</organism>
<evidence type="ECO:0000256" key="5">
    <source>
        <dbReference type="ARBA" id="ARBA00022723"/>
    </source>
</evidence>
<evidence type="ECO:0000256" key="8">
    <source>
        <dbReference type="HAMAP-Rule" id="MF_00288"/>
    </source>
</evidence>
<dbReference type="STRING" id="940295.EYM_07660"/>
<dbReference type="InterPro" id="IPR022921">
    <property type="entry name" value="MetE_arc"/>
</dbReference>
<evidence type="ECO:0000256" key="4">
    <source>
        <dbReference type="ARBA" id="ARBA00022679"/>
    </source>
</evidence>
<comment type="cofactor">
    <cofactor evidence="8">
        <name>Zn(2+)</name>
        <dbReference type="ChEBI" id="CHEBI:29105"/>
    </cofactor>
    <text evidence="8">Binds 1 zinc ion per subunit.</text>
</comment>
<dbReference type="CDD" id="cd03311">
    <property type="entry name" value="CIMS_C_terminal_like"/>
    <property type="match status" value="1"/>
</dbReference>
<evidence type="ECO:0000256" key="3">
    <source>
        <dbReference type="ARBA" id="ARBA00022605"/>
    </source>
</evidence>
<dbReference type="Gene3D" id="3.20.20.210">
    <property type="match status" value="1"/>
</dbReference>
<sequence>MRRWSNVSNAYKIPKVLPTTVVGSYPKFPEAKKALKLYEKGEISEEEFEQLIKEAIRKAVEDQIEAGIDIISDGEQRREDMEVYFAERLEGFVVGNNPEDWVRIFDNVHYRKPIVVGKIAWKGPMTLTDWKYATEFSQGRPVKAIITGPYTMADWAFDNYYGDKRELIIDLAKALQKELKILYEAGARFLQVDEPALSTHPYKDDIEIAKEALSIVFSGMEDAKKIVHICHGRVEKLFPDILDYPVDQFDLEFVNNNFKLLEAIKEYDYASSGKELGYGVIDIHSKKVETKDFIKNAIYRVLEIMPPEKVYVKPDCGLKILGDRDIAFKKMKVMVEATKEVRKELGYDES</sequence>
<dbReference type="KEGG" id="iis:EYM_07660"/>
<keyword evidence="5 8" id="KW-0479">Metal-binding</keyword>
<keyword evidence="6 8" id="KW-0862">Zinc</keyword>
<dbReference type="AlphaFoldDB" id="A0A0U3FRF6"/>
<evidence type="ECO:0000256" key="2">
    <source>
        <dbReference type="ARBA" id="ARBA00022603"/>
    </source>
</evidence>
<dbReference type="InterPro" id="IPR002629">
    <property type="entry name" value="Met_Synth_C/arc"/>
</dbReference>
<dbReference type="NCBIfam" id="NF003317">
    <property type="entry name" value="PRK04326.1"/>
    <property type="match status" value="1"/>
</dbReference>
<dbReference type="InterPro" id="IPR038071">
    <property type="entry name" value="UROD/MetE-like_sf"/>
</dbReference>
<feature type="binding site" evidence="8">
    <location>
        <position position="228"/>
    </location>
    <ligand>
        <name>Zn(2+)</name>
        <dbReference type="ChEBI" id="CHEBI:29105"/>
        <note>catalytic</note>
    </ligand>
</feature>
<evidence type="ECO:0000259" key="9">
    <source>
        <dbReference type="Pfam" id="PF01717"/>
    </source>
</evidence>
<evidence type="ECO:0000256" key="1">
    <source>
        <dbReference type="ARBA" id="ARBA00007909"/>
    </source>
</evidence>
<dbReference type="GO" id="GO:0008270">
    <property type="term" value="F:zinc ion binding"/>
    <property type="evidence" value="ECO:0007669"/>
    <property type="project" value="InterPro"/>
</dbReference>
<keyword evidence="2 8" id="KW-0489">Methyltransferase</keyword>
<dbReference type="GO" id="GO:0032259">
    <property type="term" value="P:methylation"/>
    <property type="evidence" value="ECO:0007669"/>
    <property type="project" value="UniProtKB-KW"/>
</dbReference>
<dbReference type="PATRIC" id="fig|940295.4.peg.1491"/>
<feature type="binding site" evidence="8">
    <location>
        <position position="230"/>
    </location>
    <ligand>
        <name>Zn(2+)</name>
        <dbReference type="ChEBI" id="CHEBI:29105"/>
        <note>catalytic</note>
    </ligand>
</feature>
<accession>A0A0U3FRF6</accession>
<dbReference type="GO" id="GO:0009086">
    <property type="term" value="P:methionine biosynthetic process"/>
    <property type="evidence" value="ECO:0007669"/>
    <property type="project" value="UniProtKB-UniRule"/>
</dbReference>
<dbReference type="GO" id="GO:0003871">
    <property type="term" value="F:5-methyltetrahydropteroyltriglutamate-homocysteine S-methyltransferase activity"/>
    <property type="evidence" value="ECO:0007669"/>
    <property type="project" value="InterPro"/>
</dbReference>
<keyword evidence="7 8" id="KW-0486">Methionine biosynthesis</keyword>
<dbReference type="Proteomes" id="UP000060778">
    <property type="component" value="Chromosome"/>
</dbReference>
<proteinExistence type="inferred from homology"/>